<reference evidence="2 3" key="2">
    <citation type="journal article" date="2019" name="G3 (Bethesda)">
        <title>Hybrid Assembly of the Genome of the Entomopathogenic Nematode Steinernema carpocapsae Identifies the X-Chromosome.</title>
        <authorList>
            <person name="Serra L."/>
            <person name="Macchietto M."/>
            <person name="Macias-Munoz A."/>
            <person name="McGill C.J."/>
            <person name="Rodriguez I.M."/>
            <person name="Rodriguez B."/>
            <person name="Murad R."/>
            <person name="Mortazavi A."/>
        </authorList>
    </citation>
    <scope>NUCLEOTIDE SEQUENCE [LARGE SCALE GENOMIC DNA]</scope>
    <source>
        <strain evidence="2 3">ALL</strain>
    </source>
</reference>
<organism evidence="2 3">
    <name type="scientific">Steinernema carpocapsae</name>
    <name type="common">Entomopathogenic nematode</name>
    <dbReference type="NCBI Taxonomy" id="34508"/>
    <lineage>
        <taxon>Eukaryota</taxon>
        <taxon>Metazoa</taxon>
        <taxon>Ecdysozoa</taxon>
        <taxon>Nematoda</taxon>
        <taxon>Chromadorea</taxon>
        <taxon>Rhabditida</taxon>
        <taxon>Tylenchina</taxon>
        <taxon>Panagrolaimomorpha</taxon>
        <taxon>Strongyloidoidea</taxon>
        <taxon>Steinernematidae</taxon>
        <taxon>Steinernema</taxon>
    </lineage>
</organism>
<evidence type="ECO:0000313" key="2">
    <source>
        <dbReference type="EMBL" id="TKR80186.1"/>
    </source>
</evidence>
<reference evidence="2 3" key="1">
    <citation type="journal article" date="2015" name="Genome Biol.">
        <title>Comparative genomics of Steinernema reveals deeply conserved gene regulatory networks.</title>
        <authorList>
            <person name="Dillman A.R."/>
            <person name="Macchietto M."/>
            <person name="Porter C.F."/>
            <person name="Rogers A."/>
            <person name="Williams B."/>
            <person name="Antoshechkin I."/>
            <person name="Lee M.M."/>
            <person name="Goodwin Z."/>
            <person name="Lu X."/>
            <person name="Lewis E.E."/>
            <person name="Goodrich-Blair H."/>
            <person name="Stock S.P."/>
            <person name="Adams B.J."/>
            <person name="Sternberg P.W."/>
            <person name="Mortazavi A."/>
        </authorList>
    </citation>
    <scope>NUCLEOTIDE SEQUENCE [LARGE SCALE GENOMIC DNA]</scope>
    <source>
        <strain evidence="2 3">ALL</strain>
    </source>
</reference>
<protein>
    <submittedName>
        <fullName evidence="2">Uncharacterized protein</fullName>
    </submittedName>
</protein>
<comment type="caution">
    <text evidence="2">The sequence shown here is derived from an EMBL/GenBank/DDBJ whole genome shotgun (WGS) entry which is preliminary data.</text>
</comment>
<keyword evidence="3" id="KW-1185">Reference proteome</keyword>
<evidence type="ECO:0000256" key="1">
    <source>
        <dbReference type="SAM" id="MobiDB-lite"/>
    </source>
</evidence>
<accession>A0A4U5NBJ8</accession>
<dbReference type="EMBL" id="AZBU02000004">
    <property type="protein sequence ID" value="TKR80186.1"/>
    <property type="molecule type" value="Genomic_DNA"/>
</dbReference>
<evidence type="ECO:0000313" key="3">
    <source>
        <dbReference type="Proteomes" id="UP000298663"/>
    </source>
</evidence>
<dbReference type="AlphaFoldDB" id="A0A4U5NBJ8"/>
<gene>
    <name evidence="2" type="ORF">L596_014300</name>
</gene>
<name>A0A4U5NBJ8_STECR</name>
<feature type="region of interest" description="Disordered" evidence="1">
    <location>
        <begin position="129"/>
        <end position="148"/>
    </location>
</feature>
<sequence length="148" mass="16743">MRRRRTEIRSNWAAARTREPPMDIRPSIDGLVGGRWFGGCYLTFFSSPVVFRSIFLNRACPLPRRGGKSRASAKPRATFLSHPSRIYVDCAKSPRRADYSVEGLSSVRDSRPLSSPPLAFECLKAKLFSRSDGSEESRWDAPLLQHKD</sequence>
<proteinExistence type="predicted"/>
<dbReference type="Proteomes" id="UP000298663">
    <property type="component" value="Unassembled WGS sequence"/>
</dbReference>
<feature type="compositionally biased region" description="Basic and acidic residues" evidence="1">
    <location>
        <begin position="132"/>
        <end position="148"/>
    </location>
</feature>